<dbReference type="SUPFAM" id="SSF55729">
    <property type="entry name" value="Acyl-CoA N-acyltransferases (Nat)"/>
    <property type="match status" value="1"/>
</dbReference>
<dbReference type="Gene3D" id="3.40.630.30">
    <property type="match status" value="1"/>
</dbReference>
<dbReference type="Pfam" id="PF13302">
    <property type="entry name" value="Acetyltransf_3"/>
    <property type="match status" value="1"/>
</dbReference>
<evidence type="ECO:0000259" key="1">
    <source>
        <dbReference type="PROSITE" id="PS51186"/>
    </source>
</evidence>
<name>A0A365L7I3_9BACL</name>
<proteinExistence type="predicted"/>
<protein>
    <submittedName>
        <fullName evidence="2">N-acetyltransferase</fullName>
    </submittedName>
</protein>
<evidence type="ECO:0000313" key="3">
    <source>
        <dbReference type="Proteomes" id="UP000251002"/>
    </source>
</evidence>
<dbReference type="RefSeq" id="WP_112221877.1">
    <property type="nucleotide sequence ID" value="NZ_CP196859.1"/>
</dbReference>
<keyword evidence="2" id="KW-0808">Transferase</keyword>
<dbReference type="GO" id="GO:0016747">
    <property type="term" value="F:acyltransferase activity, transferring groups other than amino-acyl groups"/>
    <property type="evidence" value="ECO:0007669"/>
    <property type="project" value="InterPro"/>
</dbReference>
<accession>A0A365L7I3</accession>
<dbReference type="PANTHER" id="PTHR43792">
    <property type="entry name" value="GNAT FAMILY, PUTATIVE (AFU_ORTHOLOGUE AFUA_3G00765)-RELATED-RELATED"/>
    <property type="match status" value="1"/>
</dbReference>
<reference evidence="2 3" key="1">
    <citation type="submission" date="2018-06" db="EMBL/GenBank/DDBJ databases">
        <title>The draft genome sequences of strains SCU63 and S1.</title>
        <authorList>
            <person name="Gan L."/>
        </authorList>
    </citation>
    <scope>NUCLEOTIDE SEQUENCE [LARGE SCALE GENOMIC DNA]</scope>
    <source>
        <strain evidence="2 3">SCU63</strain>
    </source>
</reference>
<dbReference type="AlphaFoldDB" id="A0A365L7I3"/>
<sequence length="175" mass="19963">MFKTERCSLSTFQESDCEDVSKLFTNRQVRKYLGGIRDADSLKETLEDMLDPHSDSYFWVVKGKSTKEFIGLISLDLHHNGIDYEVSYQLLPKCWGKGYAVETVSVIIDFALKNLKLPAVVAETQSANISSCRLLEKVGMELERKVFRYEAEQSLYVIRCLKSEGIQGLSNTFIE</sequence>
<feature type="domain" description="N-acetyltransferase" evidence="1">
    <location>
        <begin position="7"/>
        <end position="162"/>
    </location>
</feature>
<dbReference type="InterPro" id="IPR051531">
    <property type="entry name" value="N-acetyltransferase"/>
</dbReference>
<gene>
    <name evidence="2" type="ORF">DP120_03575</name>
</gene>
<evidence type="ECO:0000313" key="2">
    <source>
        <dbReference type="EMBL" id="RAZ81372.1"/>
    </source>
</evidence>
<organism evidence="2 3">
    <name type="scientific">Planococcus halotolerans</name>
    <dbReference type="NCBI Taxonomy" id="2233542"/>
    <lineage>
        <taxon>Bacteria</taxon>
        <taxon>Bacillati</taxon>
        <taxon>Bacillota</taxon>
        <taxon>Bacilli</taxon>
        <taxon>Bacillales</taxon>
        <taxon>Caryophanaceae</taxon>
        <taxon>Planococcus</taxon>
    </lineage>
</organism>
<dbReference type="Proteomes" id="UP000251002">
    <property type="component" value="Unassembled WGS sequence"/>
</dbReference>
<keyword evidence="3" id="KW-1185">Reference proteome</keyword>
<dbReference type="EMBL" id="QLZR01000001">
    <property type="protein sequence ID" value="RAZ81372.1"/>
    <property type="molecule type" value="Genomic_DNA"/>
</dbReference>
<dbReference type="PANTHER" id="PTHR43792:SF1">
    <property type="entry name" value="N-ACETYLTRANSFERASE DOMAIN-CONTAINING PROTEIN"/>
    <property type="match status" value="1"/>
</dbReference>
<comment type="caution">
    <text evidence="2">The sequence shown here is derived from an EMBL/GenBank/DDBJ whole genome shotgun (WGS) entry which is preliminary data.</text>
</comment>
<dbReference type="InterPro" id="IPR000182">
    <property type="entry name" value="GNAT_dom"/>
</dbReference>
<dbReference type="PROSITE" id="PS51186">
    <property type="entry name" value="GNAT"/>
    <property type="match status" value="1"/>
</dbReference>
<dbReference type="InterPro" id="IPR016181">
    <property type="entry name" value="Acyl_CoA_acyltransferase"/>
</dbReference>